<dbReference type="EMBL" id="JACHBW010000021">
    <property type="protein sequence ID" value="MBB6105994.1"/>
    <property type="molecule type" value="Genomic_DNA"/>
</dbReference>
<dbReference type="Gene3D" id="3.40.50.2000">
    <property type="entry name" value="Glycogen Phosphorylase B"/>
    <property type="match status" value="2"/>
</dbReference>
<dbReference type="NCBIfam" id="NF007640">
    <property type="entry name" value="PRK10307.1"/>
    <property type="match status" value="1"/>
</dbReference>
<organism evidence="3 4">
    <name type="scientific">Paraburkholderia bannensis</name>
    <dbReference type="NCBI Taxonomy" id="765414"/>
    <lineage>
        <taxon>Bacteria</taxon>
        <taxon>Pseudomonadati</taxon>
        <taxon>Pseudomonadota</taxon>
        <taxon>Betaproteobacteria</taxon>
        <taxon>Burkholderiales</taxon>
        <taxon>Burkholderiaceae</taxon>
        <taxon>Paraburkholderia</taxon>
    </lineage>
</organism>
<evidence type="ECO:0000256" key="1">
    <source>
        <dbReference type="SAM" id="MobiDB-lite"/>
    </source>
</evidence>
<feature type="domain" description="Glycosyltransferase subfamily 4-like N-terminal" evidence="2">
    <location>
        <begin position="15"/>
        <end position="202"/>
    </location>
</feature>
<feature type="region of interest" description="Disordered" evidence="1">
    <location>
        <begin position="408"/>
        <end position="434"/>
    </location>
</feature>
<evidence type="ECO:0000313" key="4">
    <source>
        <dbReference type="Proteomes" id="UP000571554"/>
    </source>
</evidence>
<reference evidence="3 4" key="1">
    <citation type="submission" date="2020-08" db="EMBL/GenBank/DDBJ databases">
        <title>Above-ground endophytic microbial communities from plants in different locations in the United States.</title>
        <authorList>
            <person name="Frank C."/>
        </authorList>
    </citation>
    <scope>NUCLEOTIDE SEQUENCE [LARGE SCALE GENOMIC DNA]</scope>
    <source>
        <strain evidence="3 4">WP4_2_2</strain>
    </source>
</reference>
<name>A0A7W9U2T4_9BURK</name>
<dbReference type="RefSeq" id="WP_183730346.1">
    <property type="nucleotide sequence ID" value="NZ_JACHBW010000021.1"/>
</dbReference>
<protein>
    <submittedName>
        <fullName evidence="3">Colanic acid biosynthesis glycosyl transferase WcaI</fullName>
    </submittedName>
</protein>
<evidence type="ECO:0000259" key="2">
    <source>
        <dbReference type="Pfam" id="PF13579"/>
    </source>
</evidence>
<keyword evidence="3" id="KW-0808">Transferase</keyword>
<dbReference type="InterPro" id="IPR028098">
    <property type="entry name" value="Glyco_trans_4-like_N"/>
</dbReference>
<dbReference type="GO" id="GO:0016758">
    <property type="term" value="F:hexosyltransferase activity"/>
    <property type="evidence" value="ECO:0007669"/>
    <property type="project" value="TreeGrafter"/>
</dbReference>
<dbReference type="InterPro" id="IPR050194">
    <property type="entry name" value="Glycosyltransferase_grp1"/>
</dbReference>
<evidence type="ECO:0000313" key="3">
    <source>
        <dbReference type="EMBL" id="MBB6105994.1"/>
    </source>
</evidence>
<sequence>MKILIYGINYAPEMTGIGKYTGEMAAWLASRGHEVRVVTAPPYYPEWRVTQPYSAKRYTSESRDGVQVSRAPLWVPSKPRGKARLVHLASFALSSLPLMLRFAFWRPDIVFCVAPSLLNAPTGWLAARLCGAHAWLHIQDFEVDAAFKLDILRGSWLKRTALAIERTLLKRFDSVSTISGKMLERAADKGVRAAQLVRFPNWASTDAVFPLGRTSRLKAALGIASDAVVVLYSGNMGLKQGLDVLTDATLALKDQADLAFVFCGSGPARAAIEAACGELPNCRVIDLRPVEELNELLNLADIHVLPQRADAADLVMPSKLTGMFASGRAVIAMASPGTELHDAVAPRGMVVPPGDAHSLAHAIRTLADDPARREEYGSAGRTFAVASLSRDAVLEDFEMRLRAVGPARKQPAIARAGEESASALERVQDAKHPG</sequence>
<dbReference type="Pfam" id="PF13692">
    <property type="entry name" value="Glyco_trans_1_4"/>
    <property type="match status" value="1"/>
</dbReference>
<dbReference type="PANTHER" id="PTHR45947">
    <property type="entry name" value="SULFOQUINOVOSYL TRANSFERASE SQD2"/>
    <property type="match status" value="1"/>
</dbReference>
<gene>
    <name evidence="3" type="ORF">F4827_005864</name>
</gene>
<dbReference type="Pfam" id="PF13579">
    <property type="entry name" value="Glyco_trans_4_4"/>
    <property type="match status" value="1"/>
</dbReference>
<keyword evidence="4" id="KW-1185">Reference proteome</keyword>
<dbReference type="PANTHER" id="PTHR45947:SF3">
    <property type="entry name" value="SULFOQUINOVOSYL TRANSFERASE SQD2"/>
    <property type="match status" value="1"/>
</dbReference>
<dbReference type="AlphaFoldDB" id="A0A7W9U2T4"/>
<dbReference type="CDD" id="cd03794">
    <property type="entry name" value="GT4_WbuB-like"/>
    <property type="match status" value="1"/>
</dbReference>
<comment type="caution">
    <text evidence="3">The sequence shown here is derived from an EMBL/GenBank/DDBJ whole genome shotgun (WGS) entry which is preliminary data.</text>
</comment>
<proteinExistence type="predicted"/>
<dbReference type="SUPFAM" id="SSF53756">
    <property type="entry name" value="UDP-Glycosyltransferase/glycogen phosphorylase"/>
    <property type="match status" value="1"/>
</dbReference>
<dbReference type="Proteomes" id="UP000571554">
    <property type="component" value="Unassembled WGS sequence"/>
</dbReference>
<accession>A0A7W9U2T4</accession>